<feature type="domain" description="CBS" evidence="2">
    <location>
        <begin position="84"/>
        <end position="140"/>
    </location>
</feature>
<reference evidence="3" key="1">
    <citation type="submission" date="2018-06" db="EMBL/GenBank/DDBJ databases">
        <authorList>
            <person name="Zhirakovskaya E."/>
        </authorList>
    </citation>
    <scope>NUCLEOTIDE SEQUENCE</scope>
</reference>
<evidence type="ECO:0000313" key="3">
    <source>
        <dbReference type="EMBL" id="VAW56837.1"/>
    </source>
</evidence>
<dbReference type="AlphaFoldDB" id="A0A3B0X1R5"/>
<name>A0A3B0X1R5_9ZZZZ</name>
<dbReference type="InterPro" id="IPR000644">
    <property type="entry name" value="CBS_dom"/>
</dbReference>
<feature type="domain" description="CBS" evidence="2">
    <location>
        <begin position="8"/>
        <end position="71"/>
    </location>
</feature>
<proteinExistence type="predicted"/>
<accession>A0A3B0X1R5</accession>
<dbReference type="Pfam" id="PF00571">
    <property type="entry name" value="CBS"/>
    <property type="match status" value="2"/>
</dbReference>
<keyword evidence="1" id="KW-0129">CBS domain</keyword>
<dbReference type="PANTHER" id="PTHR43080">
    <property type="entry name" value="CBS DOMAIN-CONTAINING PROTEIN CBSX3, MITOCHONDRIAL"/>
    <property type="match status" value="1"/>
</dbReference>
<dbReference type="SUPFAM" id="SSF54631">
    <property type="entry name" value="CBS-domain pair"/>
    <property type="match status" value="1"/>
</dbReference>
<dbReference type="PANTHER" id="PTHR43080:SF2">
    <property type="entry name" value="CBS DOMAIN-CONTAINING PROTEIN"/>
    <property type="match status" value="1"/>
</dbReference>
<dbReference type="InterPro" id="IPR051257">
    <property type="entry name" value="Diverse_CBS-Domain"/>
</dbReference>
<dbReference type="Gene3D" id="3.10.580.10">
    <property type="entry name" value="CBS-domain"/>
    <property type="match status" value="1"/>
</dbReference>
<dbReference type="EMBL" id="UOFF01000288">
    <property type="protein sequence ID" value="VAW56837.1"/>
    <property type="molecule type" value="Genomic_DNA"/>
</dbReference>
<evidence type="ECO:0000256" key="1">
    <source>
        <dbReference type="ARBA" id="ARBA00023122"/>
    </source>
</evidence>
<sequence length="140" mass="15828">MKTIGHVMVTGVVNLIKTDDVHHARMLMKEKNIRHIPVLSEKNGTLLGVITQHSLLNNAFNVVEKYGLGKLEKKERQTHVSQIMRTDCETVASDTDIELVCEAFLKKKYSYLLIVDDEKLVGIVTSVDFVKLSLHLLQNT</sequence>
<gene>
    <name evidence="3" type="ORF">MNBD_GAMMA07-149</name>
</gene>
<dbReference type="SMART" id="SM00116">
    <property type="entry name" value="CBS"/>
    <property type="match status" value="2"/>
</dbReference>
<protein>
    <recommendedName>
        <fullName evidence="2">CBS domain-containing protein</fullName>
    </recommendedName>
</protein>
<dbReference type="InterPro" id="IPR046342">
    <property type="entry name" value="CBS_dom_sf"/>
</dbReference>
<dbReference type="PROSITE" id="PS51371">
    <property type="entry name" value="CBS"/>
    <property type="match status" value="2"/>
</dbReference>
<evidence type="ECO:0000259" key="2">
    <source>
        <dbReference type="PROSITE" id="PS51371"/>
    </source>
</evidence>
<organism evidence="3">
    <name type="scientific">hydrothermal vent metagenome</name>
    <dbReference type="NCBI Taxonomy" id="652676"/>
    <lineage>
        <taxon>unclassified sequences</taxon>
        <taxon>metagenomes</taxon>
        <taxon>ecological metagenomes</taxon>
    </lineage>
</organism>